<dbReference type="InterPro" id="IPR022742">
    <property type="entry name" value="Hydrolase_4"/>
</dbReference>
<reference evidence="3 5" key="1">
    <citation type="submission" date="2022-07" db="EMBL/GenBank/DDBJ databases">
        <authorList>
            <person name="Criscuolo A."/>
        </authorList>
    </citation>
    <scope>NUCLEOTIDE SEQUENCE</scope>
    <source>
        <strain evidence="5">CIP 111951</strain>
        <strain evidence="3">CIP111854</strain>
        <strain evidence="2">CIP111951</strain>
    </source>
</reference>
<dbReference type="EMBL" id="CAMAPD010000001">
    <property type="protein sequence ID" value="CAH9050026.1"/>
    <property type="molecule type" value="Genomic_DNA"/>
</dbReference>
<dbReference type="AlphaFoldDB" id="A0A9W4QTK9"/>
<evidence type="ECO:0000313" key="5">
    <source>
        <dbReference type="Proteomes" id="UP001152485"/>
    </source>
</evidence>
<sequence length="283" mass="31777">MSSKIYFSEQQNRKSLSYYAVKMVSGIVARIAPSLGKRCVQRLLLTPVRHQSKVIKPNTMKEYKLNTQFEQLHIYELGDGPIVLFTHGWSGSTGQFYPLMEKVAALGFKVIAFDHYAHGNSAGKEANLPLFVRGLEAVKAHIDLPIVATISHSMGSIAALNRVNTNVHILIAPPFDFYTGFEQRILATGISKRLFNTVIKSVESQHDMIFENLLPEHHLAKHKNIVIVHDLEDKFAFHHLSEKVAKIHSHLTLITTQGLGHGRIINDEQTWQVIAAQLSMLKA</sequence>
<dbReference type="Proteomes" id="UP001152485">
    <property type="component" value="Unassembled WGS sequence"/>
</dbReference>
<evidence type="ECO:0000313" key="3">
    <source>
        <dbReference type="EMBL" id="CAH9052659.1"/>
    </source>
</evidence>
<accession>A0A9W4QTK9</accession>
<dbReference type="SUPFAM" id="SSF53474">
    <property type="entry name" value="alpha/beta-Hydrolases"/>
    <property type="match status" value="1"/>
</dbReference>
<gene>
    <name evidence="3" type="ORF">PSECIP111854_01015</name>
    <name evidence="2" type="ORF">PSECIP111951_00104</name>
</gene>
<evidence type="ECO:0000313" key="4">
    <source>
        <dbReference type="Proteomes" id="UP001152467"/>
    </source>
</evidence>
<dbReference type="Pfam" id="PF12146">
    <property type="entry name" value="Hydrolase_4"/>
    <property type="match status" value="1"/>
</dbReference>
<feature type="domain" description="Serine aminopeptidase S33" evidence="1">
    <location>
        <begin position="82"/>
        <end position="181"/>
    </location>
</feature>
<protein>
    <recommendedName>
        <fullName evidence="1">Serine aminopeptidase S33 domain-containing protein</fullName>
    </recommendedName>
</protein>
<dbReference type="Proteomes" id="UP001152467">
    <property type="component" value="Unassembled WGS sequence"/>
</dbReference>
<evidence type="ECO:0000313" key="2">
    <source>
        <dbReference type="EMBL" id="CAH9050026.1"/>
    </source>
</evidence>
<comment type="caution">
    <text evidence="3">The sequence shown here is derived from an EMBL/GenBank/DDBJ whole genome shotgun (WGS) entry which is preliminary data.</text>
</comment>
<dbReference type="EMBL" id="CAMAPC010000003">
    <property type="protein sequence ID" value="CAH9052659.1"/>
    <property type="molecule type" value="Genomic_DNA"/>
</dbReference>
<organism evidence="3 4">
    <name type="scientific">Pseudoalteromonas holothuriae</name>
    <dbReference type="NCBI Taxonomy" id="2963714"/>
    <lineage>
        <taxon>Bacteria</taxon>
        <taxon>Pseudomonadati</taxon>
        <taxon>Pseudomonadota</taxon>
        <taxon>Gammaproteobacteria</taxon>
        <taxon>Alteromonadales</taxon>
        <taxon>Pseudoalteromonadaceae</taxon>
        <taxon>Pseudoalteromonas</taxon>
    </lineage>
</organism>
<evidence type="ECO:0000259" key="1">
    <source>
        <dbReference type="Pfam" id="PF12146"/>
    </source>
</evidence>
<proteinExistence type="predicted"/>
<dbReference type="Gene3D" id="3.40.50.1820">
    <property type="entry name" value="alpha/beta hydrolase"/>
    <property type="match status" value="1"/>
</dbReference>
<name>A0A9W4QTK9_9GAMM</name>
<dbReference type="RefSeq" id="WP_261591311.1">
    <property type="nucleotide sequence ID" value="NZ_CAMAPC010000003.1"/>
</dbReference>
<dbReference type="InterPro" id="IPR029058">
    <property type="entry name" value="AB_hydrolase_fold"/>
</dbReference>
<keyword evidence="4" id="KW-1185">Reference proteome</keyword>